<proteinExistence type="inferred from homology"/>
<dbReference type="GO" id="GO:0006310">
    <property type="term" value="P:DNA recombination"/>
    <property type="evidence" value="ECO:0007669"/>
    <property type="project" value="UniProtKB-KW"/>
</dbReference>
<keyword evidence="2" id="KW-0238">DNA-binding</keyword>
<reference evidence="5 6" key="1">
    <citation type="submission" date="2016-10" db="EMBL/GenBank/DDBJ databases">
        <authorList>
            <person name="de Groot N.N."/>
        </authorList>
    </citation>
    <scope>NUCLEOTIDE SEQUENCE [LARGE SCALE GENOMIC DNA]</scope>
    <source>
        <strain evidence="5 6">SLAS-1</strain>
    </source>
</reference>
<comment type="similarity">
    <text evidence="1">Belongs to the 'phage' integrase family.</text>
</comment>
<dbReference type="Gene3D" id="1.10.443.10">
    <property type="entry name" value="Intergrase catalytic core"/>
    <property type="match status" value="1"/>
</dbReference>
<evidence type="ECO:0000313" key="6">
    <source>
        <dbReference type="Proteomes" id="UP000199476"/>
    </source>
</evidence>
<dbReference type="SUPFAM" id="SSF56349">
    <property type="entry name" value="DNA breaking-rejoining enzymes"/>
    <property type="match status" value="1"/>
</dbReference>
<evidence type="ECO:0000256" key="3">
    <source>
        <dbReference type="ARBA" id="ARBA00023172"/>
    </source>
</evidence>
<dbReference type="Pfam" id="PF00589">
    <property type="entry name" value="Phage_integrase"/>
    <property type="match status" value="1"/>
</dbReference>
<evidence type="ECO:0000259" key="4">
    <source>
        <dbReference type="PROSITE" id="PS51898"/>
    </source>
</evidence>
<dbReference type="PANTHER" id="PTHR30349">
    <property type="entry name" value="PHAGE INTEGRASE-RELATED"/>
    <property type="match status" value="1"/>
</dbReference>
<dbReference type="RefSeq" id="WP_089761634.1">
    <property type="nucleotide sequence ID" value="NZ_FNGO01000024.1"/>
</dbReference>
<protein>
    <submittedName>
        <fullName evidence="5">Integrase/recombinase XerD</fullName>
    </submittedName>
</protein>
<evidence type="ECO:0000256" key="1">
    <source>
        <dbReference type="ARBA" id="ARBA00008857"/>
    </source>
</evidence>
<keyword evidence="3" id="KW-0233">DNA recombination</keyword>
<dbReference type="InterPro" id="IPR002104">
    <property type="entry name" value="Integrase_catalytic"/>
</dbReference>
<dbReference type="EMBL" id="FNGO01000024">
    <property type="protein sequence ID" value="SDM27812.1"/>
    <property type="molecule type" value="Genomic_DNA"/>
</dbReference>
<dbReference type="STRING" id="321763.SAMN04488692_12439"/>
<dbReference type="InterPro" id="IPR011010">
    <property type="entry name" value="DNA_brk_join_enz"/>
</dbReference>
<keyword evidence="6" id="KW-1185">Reference proteome</keyword>
<evidence type="ECO:0000256" key="2">
    <source>
        <dbReference type="ARBA" id="ARBA00023125"/>
    </source>
</evidence>
<dbReference type="GO" id="GO:0015074">
    <property type="term" value="P:DNA integration"/>
    <property type="evidence" value="ECO:0007669"/>
    <property type="project" value="InterPro"/>
</dbReference>
<dbReference type="Proteomes" id="UP000199476">
    <property type="component" value="Unassembled WGS sequence"/>
</dbReference>
<sequence length="196" mass="23025">MPKRKIPDVLSEKEQQKILGVFNERYFSSQRNKMMIKLMLDAGLRLSEAINLPWQDVNLQTGEIKIKESKNEKGRIVWLNEETLEKLKSWRRRQNEKVKEEVDLVFTTKTANQLGPRNVRSMVYNYAEKAGTTEKDISPHTFRHTFATDLYRRTKNLRLVQKALGHADISTTQIYTHIVDEEMEEAMKNFRGKVRG</sequence>
<accession>A0A1G9RXA8</accession>
<dbReference type="AlphaFoldDB" id="A0A1G9RXA8"/>
<dbReference type="InterPro" id="IPR050090">
    <property type="entry name" value="Tyrosine_recombinase_XerCD"/>
</dbReference>
<feature type="domain" description="Tyr recombinase" evidence="4">
    <location>
        <begin position="5"/>
        <end position="188"/>
    </location>
</feature>
<dbReference type="PANTHER" id="PTHR30349:SF41">
    <property type="entry name" value="INTEGRASE_RECOMBINASE PROTEIN MJ0367-RELATED"/>
    <property type="match status" value="1"/>
</dbReference>
<gene>
    <name evidence="5" type="ORF">SAMN04488692_12439</name>
</gene>
<organism evidence="5 6">
    <name type="scientific">Halarsenatibacter silvermanii</name>
    <dbReference type="NCBI Taxonomy" id="321763"/>
    <lineage>
        <taxon>Bacteria</taxon>
        <taxon>Bacillati</taxon>
        <taxon>Bacillota</taxon>
        <taxon>Clostridia</taxon>
        <taxon>Halanaerobiales</taxon>
        <taxon>Halarsenatibacteraceae</taxon>
        <taxon>Halarsenatibacter</taxon>
    </lineage>
</organism>
<dbReference type="GO" id="GO:0003677">
    <property type="term" value="F:DNA binding"/>
    <property type="evidence" value="ECO:0007669"/>
    <property type="project" value="UniProtKB-KW"/>
</dbReference>
<evidence type="ECO:0000313" key="5">
    <source>
        <dbReference type="EMBL" id="SDM27812.1"/>
    </source>
</evidence>
<name>A0A1G9RXA8_9FIRM</name>
<dbReference type="OrthoDB" id="9801717at2"/>
<dbReference type="PROSITE" id="PS51898">
    <property type="entry name" value="TYR_RECOMBINASE"/>
    <property type="match status" value="1"/>
</dbReference>
<dbReference type="InterPro" id="IPR013762">
    <property type="entry name" value="Integrase-like_cat_sf"/>
</dbReference>